<dbReference type="InterPro" id="IPR029058">
    <property type="entry name" value="AB_hydrolase_fold"/>
</dbReference>
<dbReference type="EMBL" id="JAVRHS010000002">
    <property type="protein sequence ID" value="MDT0575260.1"/>
    <property type="molecule type" value="Genomic_DNA"/>
</dbReference>
<proteinExistence type="predicted"/>
<dbReference type="Proteomes" id="UP001259803">
    <property type="component" value="Unassembled WGS sequence"/>
</dbReference>
<keyword evidence="2" id="KW-1185">Reference proteome</keyword>
<evidence type="ECO:0000313" key="1">
    <source>
        <dbReference type="EMBL" id="MDT0575260.1"/>
    </source>
</evidence>
<comment type="caution">
    <text evidence="1">The sequence shown here is derived from an EMBL/GenBank/DDBJ whole genome shotgun (WGS) entry which is preliminary data.</text>
</comment>
<dbReference type="Gene3D" id="3.40.50.1820">
    <property type="entry name" value="alpha/beta hydrolase"/>
    <property type="match status" value="1"/>
</dbReference>
<accession>A0ABU2ZF86</accession>
<dbReference type="Pfam" id="PF11288">
    <property type="entry name" value="DUF3089"/>
    <property type="match status" value="1"/>
</dbReference>
<evidence type="ECO:0000313" key="2">
    <source>
        <dbReference type="Proteomes" id="UP001259803"/>
    </source>
</evidence>
<protein>
    <submittedName>
        <fullName evidence="1">DUF3089 domain-containing protein</fullName>
    </submittedName>
</protein>
<sequence length="363" mass="39058">MLFLAGALAFSFWAKELTAFTFVPRTAFVEPDPLGDNAYDDTQFWISRPGTGQADAANWVPDNFKRGSRRTDAAVFFVHPTSFLESSAWNGAIGDAASQDLAGLYVRAMASPFNSSANIWAPRYRQAAIGAFLTQKSEGKRAIDTAYADVEQAFDYFVRSIDANTPIVLAGHSQGALHLRRLLKDRIAGTPLVDRIAAAYLVGWPLSLANDLPSMGLPACATPDQNGCIMSWSSFAEPAEPEPLLEAFDSSRGLNERPNAGGRFLCSNPLTGTAGGAAPATANLGTLIPNDSFTAGRLVPAAVPARCDGRGLLLVGDPPEMGNAVLPGNNYHIYDIPLFWANLRQDFERRVSSWQSEDAQAAR</sequence>
<gene>
    <name evidence="1" type="ORF">RM533_03575</name>
</gene>
<organism evidence="1 2">
    <name type="scientific">Croceicoccus esteveae</name>
    <dbReference type="NCBI Taxonomy" id="3075597"/>
    <lineage>
        <taxon>Bacteria</taxon>
        <taxon>Pseudomonadati</taxon>
        <taxon>Pseudomonadota</taxon>
        <taxon>Alphaproteobacteria</taxon>
        <taxon>Sphingomonadales</taxon>
        <taxon>Erythrobacteraceae</taxon>
        <taxon>Croceicoccus</taxon>
    </lineage>
</organism>
<name>A0ABU2ZF86_9SPHN</name>
<dbReference type="RefSeq" id="WP_311339837.1">
    <property type="nucleotide sequence ID" value="NZ_JAVRHS010000002.1"/>
</dbReference>
<dbReference type="SUPFAM" id="SSF53474">
    <property type="entry name" value="alpha/beta-Hydrolases"/>
    <property type="match status" value="1"/>
</dbReference>
<reference evidence="1 2" key="1">
    <citation type="submission" date="2023-09" db="EMBL/GenBank/DDBJ databases">
        <authorList>
            <person name="Rey-Velasco X."/>
        </authorList>
    </citation>
    <scope>NUCLEOTIDE SEQUENCE [LARGE SCALE GENOMIC DNA]</scope>
    <source>
        <strain evidence="1 2">F390</strain>
    </source>
</reference>
<dbReference type="InterPro" id="IPR021440">
    <property type="entry name" value="DUF3089"/>
</dbReference>